<organism evidence="1 2">
    <name type="scientific">Panagrolaimus sp. JU765</name>
    <dbReference type="NCBI Taxonomy" id="591449"/>
    <lineage>
        <taxon>Eukaryota</taxon>
        <taxon>Metazoa</taxon>
        <taxon>Ecdysozoa</taxon>
        <taxon>Nematoda</taxon>
        <taxon>Chromadorea</taxon>
        <taxon>Rhabditida</taxon>
        <taxon>Tylenchina</taxon>
        <taxon>Panagrolaimomorpha</taxon>
        <taxon>Panagrolaimoidea</taxon>
        <taxon>Panagrolaimidae</taxon>
        <taxon>Panagrolaimus</taxon>
    </lineage>
</organism>
<evidence type="ECO:0000313" key="2">
    <source>
        <dbReference type="WBParaSite" id="JU765_v2.g2485.t1"/>
    </source>
</evidence>
<proteinExistence type="predicted"/>
<accession>A0AC34R1I4</accession>
<dbReference type="WBParaSite" id="JU765_v2.g2485.t1">
    <property type="protein sequence ID" value="JU765_v2.g2485.t1"/>
    <property type="gene ID" value="JU765_v2.g2485"/>
</dbReference>
<protein>
    <submittedName>
        <fullName evidence="2">Uncharacterized protein</fullName>
    </submittedName>
</protein>
<evidence type="ECO:0000313" key="1">
    <source>
        <dbReference type="Proteomes" id="UP000887576"/>
    </source>
</evidence>
<sequence>MGDKLFFRDPRNPSTTYPFLNRMLFDTSLTTAMAIEFVSDGSVVQNGFQIRQVEENCSCSNAELIPNCGSDVADYSISKFCSNVDCIYTFKPNPACPDRIIYLVVDTFLRQGTADTFVVTIGQNKIINPTFLSFDSGPYLPSTTITMRLVSDQARVPVYSTPFITIQFATESSPTITNIELTSDNPVFALDMYRKFGACKISVPAGNTVEISLIYQENSYFPFANYDLYDGPDKISDLSILKPSNASDNKMPTRYTSKRGYLVLYNKLGGIGAAT</sequence>
<name>A0AC34R1I4_9BILA</name>
<reference evidence="2" key="1">
    <citation type="submission" date="2022-11" db="UniProtKB">
        <authorList>
            <consortium name="WormBaseParasite"/>
        </authorList>
    </citation>
    <scope>IDENTIFICATION</scope>
</reference>
<dbReference type="Proteomes" id="UP000887576">
    <property type="component" value="Unplaced"/>
</dbReference>